<dbReference type="PANTHER" id="PTHR12159:SF9">
    <property type="entry name" value="G_T MISMATCH-SPECIFIC THYMINE DNA GLYCOSYLASE"/>
    <property type="match status" value="1"/>
</dbReference>
<keyword evidence="7" id="KW-1185">Reference proteome</keyword>
<evidence type="ECO:0000256" key="2">
    <source>
        <dbReference type="ARBA" id="ARBA00022801"/>
    </source>
</evidence>
<feature type="compositionally biased region" description="Low complexity" evidence="4">
    <location>
        <begin position="44"/>
        <end position="102"/>
    </location>
</feature>
<dbReference type="GO" id="GO:0006285">
    <property type="term" value="P:base-excision repair, AP site formation"/>
    <property type="evidence" value="ECO:0007669"/>
    <property type="project" value="InterPro"/>
</dbReference>
<dbReference type="GO" id="GO:0008263">
    <property type="term" value="F:pyrimidine-specific mismatch base pair DNA N-glycosylase activity"/>
    <property type="evidence" value="ECO:0007669"/>
    <property type="project" value="TreeGrafter"/>
</dbReference>
<accession>A0AAE0JN71</accession>
<feature type="domain" description="Uracil-DNA glycosylase-like" evidence="5">
    <location>
        <begin position="150"/>
        <end position="351"/>
    </location>
</feature>
<evidence type="ECO:0000259" key="5">
    <source>
        <dbReference type="Pfam" id="PF03167"/>
    </source>
</evidence>
<comment type="caution">
    <text evidence="6">The sequence shown here is derived from an EMBL/GenBank/DDBJ whole genome shotgun (WGS) entry which is preliminary data.</text>
</comment>
<dbReference type="FunFam" id="3.40.470.10:FF:000010">
    <property type="entry name" value="G/U mismatch-specific DNA glycosylase"/>
    <property type="match status" value="1"/>
</dbReference>
<dbReference type="CDD" id="cd10028">
    <property type="entry name" value="UDG-F2_TDG_MUG"/>
    <property type="match status" value="1"/>
</dbReference>
<dbReference type="SUPFAM" id="SSF52141">
    <property type="entry name" value="Uracil-DNA glycosylase-like"/>
    <property type="match status" value="1"/>
</dbReference>
<dbReference type="RefSeq" id="XP_062686067.1">
    <property type="nucleotide sequence ID" value="XM_062829263.1"/>
</dbReference>
<organism evidence="6 7">
    <name type="scientific">Neurospora tetraspora</name>
    <dbReference type="NCBI Taxonomy" id="94610"/>
    <lineage>
        <taxon>Eukaryota</taxon>
        <taxon>Fungi</taxon>
        <taxon>Dikarya</taxon>
        <taxon>Ascomycota</taxon>
        <taxon>Pezizomycotina</taxon>
        <taxon>Sordariomycetes</taxon>
        <taxon>Sordariomycetidae</taxon>
        <taxon>Sordariales</taxon>
        <taxon>Sordariaceae</taxon>
        <taxon>Neurospora</taxon>
    </lineage>
</organism>
<dbReference type="Gene3D" id="3.40.470.10">
    <property type="entry name" value="Uracil-DNA glycosylase-like domain"/>
    <property type="match status" value="1"/>
</dbReference>
<dbReference type="GO" id="GO:0004844">
    <property type="term" value="F:uracil DNA N-glycosylase activity"/>
    <property type="evidence" value="ECO:0007669"/>
    <property type="project" value="TreeGrafter"/>
</dbReference>
<keyword evidence="1" id="KW-0227">DNA damage</keyword>
<protein>
    <submittedName>
        <fullName evidence="6">Uracil-DNA glycosylase-like protein</fullName>
    </submittedName>
</protein>
<gene>
    <name evidence="6" type="ORF">B0H65DRAFT_543993</name>
</gene>
<reference evidence="6" key="1">
    <citation type="journal article" date="2023" name="Mol. Phylogenet. Evol.">
        <title>Genome-scale phylogeny and comparative genomics of the fungal order Sordariales.</title>
        <authorList>
            <person name="Hensen N."/>
            <person name="Bonometti L."/>
            <person name="Westerberg I."/>
            <person name="Brannstrom I.O."/>
            <person name="Guillou S."/>
            <person name="Cros-Aarteil S."/>
            <person name="Calhoun S."/>
            <person name="Haridas S."/>
            <person name="Kuo A."/>
            <person name="Mondo S."/>
            <person name="Pangilinan J."/>
            <person name="Riley R."/>
            <person name="LaButti K."/>
            <person name="Andreopoulos B."/>
            <person name="Lipzen A."/>
            <person name="Chen C."/>
            <person name="Yan M."/>
            <person name="Daum C."/>
            <person name="Ng V."/>
            <person name="Clum A."/>
            <person name="Steindorff A."/>
            <person name="Ohm R.A."/>
            <person name="Martin F."/>
            <person name="Silar P."/>
            <person name="Natvig D.O."/>
            <person name="Lalanne C."/>
            <person name="Gautier V."/>
            <person name="Ament-Velasquez S.L."/>
            <person name="Kruys A."/>
            <person name="Hutchinson M.I."/>
            <person name="Powell A.J."/>
            <person name="Barry K."/>
            <person name="Miller A.N."/>
            <person name="Grigoriev I.V."/>
            <person name="Debuchy R."/>
            <person name="Gladieux P."/>
            <person name="Hiltunen Thoren M."/>
            <person name="Johannesson H."/>
        </authorList>
    </citation>
    <scope>NUCLEOTIDE SEQUENCE</scope>
    <source>
        <strain evidence="6">CBS 560.94</strain>
    </source>
</reference>
<feature type="compositionally biased region" description="Low complexity" evidence="4">
    <location>
        <begin position="109"/>
        <end position="128"/>
    </location>
</feature>
<dbReference type="PANTHER" id="PTHR12159">
    <property type="entry name" value="G/T AND G/U MISMATCH-SPECIFIC DNA GLYCOSYLASE"/>
    <property type="match status" value="1"/>
</dbReference>
<evidence type="ECO:0000313" key="7">
    <source>
        <dbReference type="Proteomes" id="UP001278500"/>
    </source>
</evidence>
<proteinExistence type="predicted"/>
<feature type="region of interest" description="Disordered" evidence="4">
    <location>
        <begin position="357"/>
        <end position="391"/>
    </location>
</feature>
<evidence type="ECO:0000313" key="6">
    <source>
        <dbReference type="EMBL" id="KAK3354689.1"/>
    </source>
</evidence>
<evidence type="ECO:0000256" key="4">
    <source>
        <dbReference type="SAM" id="MobiDB-lite"/>
    </source>
</evidence>
<dbReference type="Pfam" id="PF03167">
    <property type="entry name" value="UDG"/>
    <property type="match status" value="1"/>
</dbReference>
<dbReference type="Proteomes" id="UP001278500">
    <property type="component" value="Unassembled WGS sequence"/>
</dbReference>
<sequence length="391" mass="42017">MTSPEAPMPDGEHTPPPPTFAGRLKLQDFKYDGNGSVSTSPSPSLGGIRRSTRLSSTTKPTTITTTAPSSSSSASPSRRTTQTQITTTTTTTTTTLTTTTKTPSKRKLTSTSASTSPTPSGSGSLTPTSKKRPKPLPKKTYDSIPQSLPDALSPNLLTLFIGLNPGISTAIQQHAYAHPTNLFWRLLCSSGITPVLCSPSEDRSLPERFSLGLTNIVGRPTRNGGELSKGEMDEGVGVLEQKVREWKPESVAVVGKGIWESIYRVRCRQRQRQRMNLKGGTKGKGGGGGGGGAVLPKDWKYGWQDESENMGVDETDRTTGWKGARVFVATSTSGLAATVGRAEKERIWRELGEWVERRRAEREAERAKGKGEEKEVKGEDEDKGQGGAVGE</sequence>
<dbReference type="InterPro" id="IPR015637">
    <property type="entry name" value="MUG/TDG"/>
</dbReference>
<keyword evidence="2" id="KW-0378">Hydrolase</keyword>
<dbReference type="GeneID" id="87866417"/>
<feature type="region of interest" description="Disordered" evidence="4">
    <location>
        <begin position="1"/>
        <end position="148"/>
    </location>
</feature>
<evidence type="ECO:0000256" key="1">
    <source>
        <dbReference type="ARBA" id="ARBA00022763"/>
    </source>
</evidence>
<reference evidence="6" key="2">
    <citation type="submission" date="2023-06" db="EMBL/GenBank/DDBJ databases">
        <authorList>
            <consortium name="Lawrence Berkeley National Laboratory"/>
            <person name="Haridas S."/>
            <person name="Hensen N."/>
            <person name="Bonometti L."/>
            <person name="Westerberg I."/>
            <person name="Brannstrom I.O."/>
            <person name="Guillou S."/>
            <person name="Cros-Aarteil S."/>
            <person name="Calhoun S."/>
            <person name="Kuo A."/>
            <person name="Mondo S."/>
            <person name="Pangilinan J."/>
            <person name="Riley R."/>
            <person name="Labutti K."/>
            <person name="Andreopoulos B."/>
            <person name="Lipzen A."/>
            <person name="Chen C."/>
            <person name="Yanf M."/>
            <person name="Daum C."/>
            <person name="Ng V."/>
            <person name="Clum A."/>
            <person name="Steindorff A."/>
            <person name="Ohm R."/>
            <person name="Martin F."/>
            <person name="Silar P."/>
            <person name="Natvig D."/>
            <person name="Lalanne C."/>
            <person name="Gautier V."/>
            <person name="Ament-Velasquez S.L."/>
            <person name="Kruys A."/>
            <person name="Hutchinson M.I."/>
            <person name="Powell A.J."/>
            <person name="Barry K."/>
            <person name="Miller A.N."/>
            <person name="Grigoriev I.V."/>
            <person name="Debuchy R."/>
            <person name="Gladieux P."/>
            <person name="Thoren M.H."/>
            <person name="Johannesson H."/>
        </authorList>
    </citation>
    <scope>NUCLEOTIDE SEQUENCE</scope>
    <source>
        <strain evidence="6">CBS 560.94</strain>
    </source>
</reference>
<feature type="compositionally biased region" description="Basic and acidic residues" evidence="4">
    <location>
        <begin position="357"/>
        <end position="377"/>
    </location>
</feature>
<dbReference type="EMBL" id="JAUEPP010000001">
    <property type="protein sequence ID" value="KAK3354689.1"/>
    <property type="molecule type" value="Genomic_DNA"/>
</dbReference>
<name>A0AAE0JN71_9PEZI</name>
<evidence type="ECO:0000256" key="3">
    <source>
        <dbReference type="ARBA" id="ARBA00023204"/>
    </source>
</evidence>
<dbReference type="AlphaFoldDB" id="A0AAE0JN71"/>
<dbReference type="InterPro" id="IPR005122">
    <property type="entry name" value="Uracil-DNA_glycosylase-like"/>
</dbReference>
<dbReference type="InterPro" id="IPR036895">
    <property type="entry name" value="Uracil-DNA_glycosylase-like_sf"/>
</dbReference>
<keyword evidence="3" id="KW-0234">DNA repair</keyword>